<sequence length="456" mass="50659">MASWLLVNGLWIEVPVMVNHLPEGWALGSYLVLIIQFANIGPLTFAVINRLNKKKKRIEIATNYIIITIGLSACMLLVPLWDVTSYVNGVKHSTALLSLSAFLALTDCTSSVSYLAFMTMFPPTLLTSFFVGMGMNPFIVSVFGLLQGVSGNPRCINSTRVNVTAFDNLTVNVTDYETEYRNNEPRFAVEVYFLLLFGVLLISLVSYIALVHLKVFKQFHLKLNADTSRKVDIHQYVYLNENTSTEKGESPTLTRQSLVRNDCETDTAAIGNIQNRSNNEFKLGKLDWVYFLAIQAYSSGLFNSVMPSIQSYSTLPYGNLTYHLAIIVGLMMVPTASLCVHWFPVKTKLSVGVLTMIGTIAATYIITVAALSPYPPLCGSVFGGISSIMVWIVFYFVFTYIKISIGMLFRSEGRNGLIWYGSMSQIGSLFAAISIFPVVNVLQLFQQDDPCSTTCY</sequence>
<feature type="transmembrane region" description="Helical" evidence="9">
    <location>
        <begin position="351"/>
        <end position="374"/>
    </location>
</feature>
<evidence type="ECO:0000256" key="2">
    <source>
        <dbReference type="ARBA" id="ARBA00004651"/>
    </source>
</evidence>
<comment type="function">
    <text evidence="9">Plasma membrane transporter mediating the uptake by cells of the water soluble vitamin B2/riboflavin that plays a key role in biochemical oxidation-reduction reactions of the carbohydrate, lipid, and amino acid metabolism.</text>
</comment>
<feature type="transmembrane region" description="Helical" evidence="9">
    <location>
        <begin position="417"/>
        <end position="439"/>
    </location>
</feature>
<evidence type="ECO:0000256" key="1">
    <source>
        <dbReference type="ARBA" id="ARBA00000215"/>
    </source>
</evidence>
<evidence type="ECO:0000256" key="7">
    <source>
        <dbReference type="ARBA" id="ARBA00022989"/>
    </source>
</evidence>
<dbReference type="PANTHER" id="PTHR12929">
    <property type="entry name" value="SOLUTE CARRIER FAMILY 52"/>
    <property type="match status" value="1"/>
</dbReference>
<comment type="subcellular location">
    <subcellularLocation>
        <location evidence="2 9">Cell membrane</location>
        <topology evidence="2 9">Multi-pass membrane protein</topology>
    </subcellularLocation>
</comment>
<feature type="transmembrane region" description="Helical" evidence="9">
    <location>
        <begin position="380"/>
        <end position="405"/>
    </location>
</feature>
<dbReference type="Pfam" id="PF06237">
    <property type="entry name" value="SLC52_ribofla_tr"/>
    <property type="match status" value="1"/>
</dbReference>
<protein>
    <recommendedName>
        <fullName evidence="9">Riboflavin transporter</fullName>
    </recommendedName>
</protein>
<evidence type="ECO:0000256" key="6">
    <source>
        <dbReference type="ARBA" id="ARBA00022692"/>
    </source>
</evidence>
<comment type="catalytic activity">
    <reaction evidence="1 9">
        <text>riboflavin(in) = riboflavin(out)</text>
        <dbReference type="Rhea" id="RHEA:35015"/>
        <dbReference type="ChEBI" id="CHEBI:57986"/>
    </reaction>
</comment>
<name>A0ABM0GNU6_SACKO</name>
<keyword evidence="4 9" id="KW-0813">Transport</keyword>
<feature type="transmembrane region" description="Helical" evidence="9">
    <location>
        <begin position="124"/>
        <end position="146"/>
    </location>
</feature>
<organism evidence="10 11">
    <name type="scientific">Saccoglossus kowalevskii</name>
    <name type="common">Acorn worm</name>
    <dbReference type="NCBI Taxonomy" id="10224"/>
    <lineage>
        <taxon>Eukaryota</taxon>
        <taxon>Metazoa</taxon>
        <taxon>Hemichordata</taxon>
        <taxon>Enteropneusta</taxon>
        <taxon>Harrimaniidae</taxon>
        <taxon>Saccoglossus</taxon>
    </lineage>
</organism>
<dbReference type="Proteomes" id="UP000694865">
    <property type="component" value="Unplaced"/>
</dbReference>
<feature type="transmembrane region" description="Helical" evidence="9">
    <location>
        <begin position="321"/>
        <end position="344"/>
    </location>
</feature>
<comment type="similarity">
    <text evidence="3 9">Belongs to the riboflavin transporter family.</text>
</comment>
<gene>
    <name evidence="11" type="primary">LOC100369465</name>
</gene>
<keyword evidence="10" id="KW-1185">Reference proteome</keyword>
<feature type="transmembrane region" description="Helical" evidence="9">
    <location>
        <begin position="288"/>
        <end position="309"/>
    </location>
</feature>
<keyword evidence="7 9" id="KW-1133">Transmembrane helix</keyword>
<evidence type="ECO:0000256" key="5">
    <source>
        <dbReference type="ARBA" id="ARBA00022475"/>
    </source>
</evidence>
<feature type="transmembrane region" description="Helical" evidence="9">
    <location>
        <begin position="191"/>
        <end position="213"/>
    </location>
</feature>
<dbReference type="RefSeq" id="XP_002734079.2">
    <property type="nucleotide sequence ID" value="XM_002734033.2"/>
</dbReference>
<feature type="transmembrane region" description="Helical" evidence="9">
    <location>
        <begin position="93"/>
        <end position="117"/>
    </location>
</feature>
<keyword evidence="5 9" id="KW-1003">Cell membrane</keyword>
<evidence type="ECO:0000256" key="3">
    <source>
        <dbReference type="ARBA" id="ARBA00006366"/>
    </source>
</evidence>
<dbReference type="PANTHER" id="PTHR12929:SF10">
    <property type="entry name" value="RIBOFLAVIN TRANSPORTER"/>
    <property type="match status" value="1"/>
</dbReference>
<evidence type="ECO:0000313" key="10">
    <source>
        <dbReference type="Proteomes" id="UP000694865"/>
    </source>
</evidence>
<reference evidence="11" key="1">
    <citation type="submission" date="2025-08" db="UniProtKB">
        <authorList>
            <consortium name="RefSeq"/>
        </authorList>
    </citation>
    <scope>IDENTIFICATION</scope>
    <source>
        <tissue evidence="11">Testes</tissue>
    </source>
</reference>
<dbReference type="GeneID" id="100369465"/>
<dbReference type="InterPro" id="IPR009357">
    <property type="entry name" value="Riboflavin_transptr"/>
</dbReference>
<accession>A0ABM0GNU6</accession>
<feature type="transmembrane region" description="Helical" evidence="9">
    <location>
        <begin position="25"/>
        <end position="48"/>
    </location>
</feature>
<evidence type="ECO:0000256" key="9">
    <source>
        <dbReference type="RuleBase" id="RU368035"/>
    </source>
</evidence>
<feature type="transmembrane region" description="Helical" evidence="9">
    <location>
        <begin position="60"/>
        <end position="81"/>
    </location>
</feature>
<evidence type="ECO:0000313" key="11">
    <source>
        <dbReference type="RefSeq" id="XP_002734079.2"/>
    </source>
</evidence>
<keyword evidence="6 9" id="KW-0812">Transmembrane</keyword>
<keyword evidence="8 9" id="KW-0472">Membrane</keyword>
<proteinExistence type="inferred from homology"/>
<evidence type="ECO:0000256" key="4">
    <source>
        <dbReference type="ARBA" id="ARBA00022448"/>
    </source>
</evidence>
<evidence type="ECO:0000256" key="8">
    <source>
        <dbReference type="ARBA" id="ARBA00023136"/>
    </source>
</evidence>